<reference evidence="2 3" key="1">
    <citation type="submission" date="2021-03" db="EMBL/GenBank/DDBJ databases">
        <title>Aliifodinibius sp. nov., a new bacterium isolated from saline soil.</title>
        <authorList>
            <person name="Galisteo C."/>
            <person name="De La Haba R."/>
            <person name="Sanchez-Porro C."/>
            <person name="Ventosa A."/>
        </authorList>
    </citation>
    <scope>NUCLEOTIDE SEQUENCE [LARGE SCALE GENOMIC DNA]</scope>
    <source>
        <strain evidence="2 3">1BSP15-2V2</strain>
    </source>
</reference>
<keyword evidence="1" id="KW-1133">Transmembrane helix</keyword>
<feature type="transmembrane region" description="Helical" evidence="1">
    <location>
        <begin position="7"/>
        <end position="27"/>
    </location>
</feature>
<gene>
    <name evidence="2" type="ORF">J6I44_05475</name>
</gene>
<keyword evidence="3" id="KW-1185">Reference proteome</keyword>
<organism evidence="2 3">
    <name type="scientific">Fodinibius salsisoli</name>
    <dbReference type="NCBI Taxonomy" id="2820877"/>
    <lineage>
        <taxon>Bacteria</taxon>
        <taxon>Pseudomonadati</taxon>
        <taxon>Balneolota</taxon>
        <taxon>Balneolia</taxon>
        <taxon>Balneolales</taxon>
        <taxon>Balneolaceae</taxon>
        <taxon>Fodinibius</taxon>
    </lineage>
</organism>
<dbReference type="Proteomes" id="UP001207918">
    <property type="component" value="Unassembled WGS sequence"/>
</dbReference>
<comment type="caution">
    <text evidence="2">The sequence shown here is derived from an EMBL/GenBank/DDBJ whole genome shotgun (WGS) entry which is preliminary data.</text>
</comment>
<accession>A0ABT3PK26</accession>
<proteinExistence type="predicted"/>
<keyword evidence="1" id="KW-0472">Membrane</keyword>
<name>A0ABT3PK26_9BACT</name>
<evidence type="ECO:0000256" key="1">
    <source>
        <dbReference type="SAM" id="Phobius"/>
    </source>
</evidence>
<dbReference type="EMBL" id="JAGGJA010000003">
    <property type="protein sequence ID" value="MCW9706291.1"/>
    <property type="molecule type" value="Genomic_DNA"/>
</dbReference>
<evidence type="ECO:0000313" key="3">
    <source>
        <dbReference type="Proteomes" id="UP001207918"/>
    </source>
</evidence>
<evidence type="ECO:0000313" key="2">
    <source>
        <dbReference type="EMBL" id="MCW9706291.1"/>
    </source>
</evidence>
<protein>
    <submittedName>
        <fullName evidence="2">Uncharacterized protein</fullName>
    </submittedName>
</protein>
<sequence length="136" mass="15139">MYQTTGGIAKTTILLVAVCLIGSAFHFHQPYPDSRFGTETLHQQLDVNHPDCIACMHLLQAIPGPQNQITSTQPMVELGPSLGDQSYPEAFISDLNNKSPPILCKHTAQITLQIREYHKGLFQICQIELQSIQKLL</sequence>
<keyword evidence="1" id="KW-0812">Transmembrane</keyword>
<dbReference type="RefSeq" id="WP_265764996.1">
    <property type="nucleotide sequence ID" value="NZ_JAGGJA010000003.1"/>
</dbReference>